<evidence type="ECO:0000256" key="1">
    <source>
        <dbReference type="SAM" id="Phobius"/>
    </source>
</evidence>
<feature type="transmembrane region" description="Helical" evidence="1">
    <location>
        <begin position="52"/>
        <end position="72"/>
    </location>
</feature>
<comment type="caution">
    <text evidence="2">The sequence shown here is derived from an EMBL/GenBank/DDBJ whole genome shotgun (WGS) entry which is preliminary data.</text>
</comment>
<keyword evidence="1" id="KW-1133">Transmembrane helix</keyword>
<feature type="transmembrane region" description="Helical" evidence="1">
    <location>
        <begin position="28"/>
        <end position="46"/>
    </location>
</feature>
<accession>A0A4V2SQN9</accession>
<reference evidence="2 3" key="1">
    <citation type="submission" date="2019-03" db="EMBL/GenBank/DDBJ databases">
        <title>Genomic Encyclopedia of Type Strains, Phase IV (KMG-IV): sequencing the most valuable type-strain genomes for metagenomic binning, comparative biology and taxonomic classification.</title>
        <authorList>
            <person name="Goeker M."/>
        </authorList>
    </citation>
    <scope>NUCLEOTIDE SEQUENCE [LARGE SCALE GENOMIC DNA]</scope>
    <source>
        <strain evidence="2 3">DSM 18063</strain>
    </source>
</reference>
<dbReference type="AlphaFoldDB" id="A0A4V2SQN9"/>
<dbReference type="RefSeq" id="WP_165915603.1">
    <property type="nucleotide sequence ID" value="NZ_SLXP01000010.1"/>
</dbReference>
<evidence type="ECO:0008006" key="4">
    <source>
        <dbReference type="Google" id="ProtNLM"/>
    </source>
</evidence>
<protein>
    <recommendedName>
        <fullName evidence="4">NfeD-like partner-binding protein</fullName>
    </recommendedName>
</protein>
<dbReference type="EMBL" id="SLXP01000010">
    <property type="protein sequence ID" value="TCP39706.1"/>
    <property type="molecule type" value="Genomic_DNA"/>
</dbReference>
<proteinExistence type="predicted"/>
<keyword evidence="1" id="KW-0472">Membrane</keyword>
<organism evidence="2 3">
    <name type="scientific">Rhodovulum marinum</name>
    <dbReference type="NCBI Taxonomy" id="320662"/>
    <lineage>
        <taxon>Bacteria</taxon>
        <taxon>Pseudomonadati</taxon>
        <taxon>Pseudomonadota</taxon>
        <taxon>Alphaproteobacteria</taxon>
        <taxon>Rhodobacterales</taxon>
        <taxon>Paracoccaceae</taxon>
        <taxon>Rhodovulum</taxon>
    </lineage>
</organism>
<gene>
    <name evidence="2" type="ORF">EV662_1109</name>
</gene>
<dbReference type="Proteomes" id="UP000294835">
    <property type="component" value="Unassembled WGS sequence"/>
</dbReference>
<feature type="transmembrane region" description="Helical" evidence="1">
    <location>
        <begin position="6"/>
        <end position="23"/>
    </location>
</feature>
<keyword evidence="1" id="KW-0812">Transmembrane</keyword>
<sequence length="89" mass="9798">MILEIWWVWLAAAAGLAILEMLAPAYVFLGFAIGAAAVGTALWFGLALTWPWLMLVFALVSLVAWLGLRAVLGVRKGQVKVWDRDINED</sequence>
<name>A0A4V2SQN9_9RHOB</name>
<evidence type="ECO:0000313" key="2">
    <source>
        <dbReference type="EMBL" id="TCP39706.1"/>
    </source>
</evidence>
<keyword evidence="3" id="KW-1185">Reference proteome</keyword>
<evidence type="ECO:0000313" key="3">
    <source>
        <dbReference type="Proteomes" id="UP000294835"/>
    </source>
</evidence>